<comment type="caution">
    <text evidence="1">The sequence shown here is derived from an EMBL/GenBank/DDBJ whole genome shotgun (WGS) entry which is preliminary data.</text>
</comment>
<reference evidence="1 2" key="1">
    <citation type="journal article" date="2019" name="Commun. Biol.">
        <title>The bagworm genome reveals a unique fibroin gene that provides high tensile strength.</title>
        <authorList>
            <person name="Kono N."/>
            <person name="Nakamura H."/>
            <person name="Ohtoshi R."/>
            <person name="Tomita M."/>
            <person name="Numata K."/>
            <person name="Arakawa K."/>
        </authorList>
    </citation>
    <scope>NUCLEOTIDE SEQUENCE [LARGE SCALE GENOMIC DNA]</scope>
</reference>
<gene>
    <name evidence="1" type="ORF">EVAR_76576_1</name>
</gene>
<dbReference type="Proteomes" id="UP000299102">
    <property type="component" value="Unassembled WGS sequence"/>
</dbReference>
<evidence type="ECO:0000313" key="1">
    <source>
        <dbReference type="EMBL" id="GBP09581.1"/>
    </source>
</evidence>
<proteinExistence type="predicted"/>
<dbReference type="AlphaFoldDB" id="A0A4C1T8F9"/>
<sequence length="91" mass="9810">MSNHWLPNGVNEVICSELSAGLSPSGNGKRTDLGPPALGAPRRYQVSPALHYPHSILRTPFAGSIADPARMTVLAARVKPTRPSTEFENLY</sequence>
<protein>
    <submittedName>
        <fullName evidence="1">Uncharacterized protein</fullName>
    </submittedName>
</protein>
<organism evidence="1 2">
    <name type="scientific">Eumeta variegata</name>
    <name type="common">Bagworm moth</name>
    <name type="synonym">Eumeta japonica</name>
    <dbReference type="NCBI Taxonomy" id="151549"/>
    <lineage>
        <taxon>Eukaryota</taxon>
        <taxon>Metazoa</taxon>
        <taxon>Ecdysozoa</taxon>
        <taxon>Arthropoda</taxon>
        <taxon>Hexapoda</taxon>
        <taxon>Insecta</taxon>
        <taxon>Pterygota</taxon>
        <taxon>Neoptera</taxon>
        <taxon>Endopterygota</taxon>
        <taxon>Lepidoptera</taxon>
        <taxon>Glossata</taxon>
        <taxon>Ditrysia</taxon>
        <taxon>Tineoidea</taxon>
        <taxon>Psychidae</taxon>
        <taxon>Oiketicinae</taxon>
        <taxon>Eumeta</taxon>
    </lineage>
</organism>
<name>A0A4C1T8F9_EUMVA</name>
<evidence type="ECO:0000313" key="2">
    <source>
        <dbReference type="Proteomes" id="UP000299102"/>
    </source>
</evidence>
<keyword evidence="2" id="KW-1185">Reference proteome</keyword>
<accession>A0A4C1T8F9</accession>
<dbReference type="EMBL" id="BGZK01000036">
    <property type="protein sequence ID" value="GBP09581.1"/>
    <property type="molecule type" value="Genomic_DNA"/>
</dbReference>